<dbReference type="PANTHER" id="PTHR38643:SF1">
    <property type="entry name" value="PURINE NUCLEOSIDE PERMEASE C285.05-RELATED"/>
    <property type="match status" value="1"/>
</dbReference>
<protein>
    <recommendedName>
        <fullName evidence="4">Purine nucleoside permease</fullName>
    </recommendedName>
</protein>
<feature type="region of interest" description="Disordered" evidence="1">
    <location>
        <begin position="195"/>
        <end position="230"/>
    </location>
</feature>
<dbReference type="GO" id="GO:0055085">
    <property type="term" value="P:transmembrane transport"/>
    <property type="evidence" value="ECO:0007669"/>
    <property type="project" value="InterPro"/>
</dbReference>
<evidence type="ECO:0008006" key="4">
    <source>
        <dbReference type="Google" id="ProtNLM"/>
    </source>
</evidence>
<name>A0AA39L5Q0_SARSR</name>
<keyword evidence="3" id="KW-1185">Reference proteome</keyword>
<dbReference type="InterPro" id="IPR009486">
    <property type="entry name" value="Pur_nuclsid_perm"/>
</dbReference>
<gene>
    <name evidence="2" type="ORF">NLU13_7575</name>
</gene>
<proteinExistence type="predicted"/>
<dbReference type="Pfam" id="PF06516">
    <property type="entry name" value="NUP"/>
    <property type="match status" value="1"/>
</dbReference>
<dbReference type="GO" id="GO:0005783">
    <property type="term" value="C:endoplasmic reticulum"/>
    <property type="evidence" value="ECO:0007669"/>
    <property type="project" value="TreeGrafter"/>
</dbReference>
<evidence type="ECO:0000313" key="2">
    <source>
        <dbReference type="EMBL" id="KAK0385097.1"/>
    </source>
</evidence>
<dbReference type="Proteomes" id="UP001175261">
    <property type="component" value="Unassembled WGS sequence"/>
</dbReference>
<dbReference type="AlphaFoldDB" id="A0AA39L5Q0"/>
<reference evidence="2" key="1">
    <citation type="submission" date="2022-10" db="EMBL/GenBank/DDBJ databases">
        <title>Determination and structural analysis of whole genome sequence of Sarocladium strictum F4-1.</title>
        <authorList>
            <person name="Hu L."/>
            <person name="Jiang Y."/>
        </authorList>
    </citation>
    <scope>NUCLEOTIDE SEQUENCE</scope>
    <source>
        <strain evidence="2">F4-1</strain>
    </source>
</reference>
<feature type="compositionally biased region" description="Basic and acidic residues" evidence="1">
    <location>
        <begin position="217"/>
        <end position="230"/>
    </location>
</feature>
<evidence type="ECO:0000256" key="1">
    <source>
        <dbReference type="SAM" id="MobiDB-lite"/>
    </source>
</evidence>
<evidence type="ECO:0000313" key="3">
    <source>
        <dbReference type="Proteomes" id="UP001175261"/>
    </source>
</evidence>
<dbReference type="InterPro" id="IPR035994">
    <property type="entry name" value="Nucleoside_phosphorylase_sf"/>
</dbReference>
<dbReference type="EMBL" id="JAPDFR010000007">
    <property type="protein sequence ID" value="KAK0385097.1"/>
    <property type="molecule type" value="Genomic_DNA"/>
</dbReference>
<organism evidence="2 3">
    <name type="scientific">Sarocladium strictum</name>
    <name type="common">Black bundle disease fungus</name>
    <name type="synonym">Acremonium strictum</name>
    <dbReference type="NCBI Taxonomy" id="5046"/>
    <lineage>
        <taxon>Eukaryota</taxon>
        <taxon>Fungi</taxon>
        <taxon>Dikarya</taxon>
        <taxon>Ascomycota</taxon>
        <taxon>Pezizomycotina</taxon>
        <taxon>Sordariomycetes</taxon>
        <taxon>Hypocreomycetidae</taxon>
        <taxon>Hypocreales</taxon>
        <taxon>Sarocladiaceae</taxon>
        <taxon>Sarocladium</taxon>
    </lineage>
</organism>
<dbReference type="PANTHER" id="PTHR38643">
    <property type="entry name" value="PURINE NUCLEOSIDE PERMEASE C285.05-RELATED"/>
    <property type="match status" value="1"/>
</dbReference>
<sequence>MLTHPLIKPIIFPNCCKSWRNPLFLLLPLSMQPWEPEAGIWYGRLPESGLGDLKAQRVPVPGLSMLFPTVDCTWDSDVCILTVGEGEINAAASMTALAFSPLFDLRKTYFIFTGIAGVNPRKATLGSVALARYCVQVALQYEIDTRSLPPSWHTGYFAYGSNHPDEYPSIAYGTEVFELNAALRDRAYLLSSNASLSDSEGPRKYRARYDPANSPPHSEKFKKPSEDDKDKINANEYRAASSSPRVVRCDSATSDVYYSGTRLSEAFEKTTSIWTNGTGEYCMTAQEDNANLEVMIRADIERRVDFSRVIVMRSGSNFDRPPPELSDLEHLTRTDQNGFAIAIDNLFIAGLPIVRGILSKWDCTYEKGIKADNYVGDIFGSLGGHPDFGLGSLTNGQRVEPMARNGGSDGGDEHAKRMWMRRARRRRGSQYFGKR</sequence>
<dbReference type="GO" id="GO:0009116">
    <property type="term" value="P:nucleoside metabolic process"/>
    <property type="evidence" value="ECO:0007669"/>
    <property type="project" value="InterPro"/>
</dbReference>
<dbReference type="GO" id="GO:0003824">
    <property type="term" value="F:catalytic activity"/>
    <property type="evidence" value="ECO:0007669"/>
    <property type="project" value="InterPro"/>
</dbReference>
<dbReference type="Gene3D" id="3.40.50.1580">
    <property type="entry name" value="Nucleoside phosphorylase domain"/>
    <property type="match status" value="1"/>
</dbReference>
<feature type="compositionally biased region" description="Basic and acidic residues" evidence="1">
    <location>
        <begin position="200"/>
        <end position="209"/>
    </location>
</feature>
<accession>A0AA39L5Q0</accession>
<comment type="caution">
    <text evidence="2">The sequence shown here is derived from an EMBL/GenBank/DDBJ whole genome shotgun (WGS) entry which is preliminary data.</text>
</comment>